<sequence>TVLGEPEAKLLNKISIKSTTSLIQTEDPLDIFNYDIDDEELEKLKDELSFKLKNKKFMLKPEVILGFRSLKDALKK</sequence>
<gene>
    <name evidence="2" type="ORF">JXQ802_LOCUS58110</name>
    <name evidence="1" type="ORF">PYM288_LOCUS41494</name>
</gene>
<comment type="caution">
    <text evidence="2">The sequence shown here is derived from an EMBL/GenBank/DDBJ whole genome shotgun (WGS) entry which is preliminary data.</text>
</comment>
<dbReference type="Proteomes" id="UP000663854">
    <property type="component" value="Unassembled WGS sequence"/>
</dbReference>
<dbReference type="EMBL" id="CAJNOL010016149">
    <property type="protein sequence ID" value="CAF1674280.1"/>
    <property type="molecule type" value="Genomic_DNA"/>
</dbReference>
<keyword evidence="3" id="KW-1185">Reference proteome</keyword>
<evidence type="ECO:0000313" key="3">
    <source>
        <dbReference type="Proteomes" id="UP000663870"/>
    </source>
</evidence>
<evidence type="ECO:0000313" key="2">
    <source>
        <dbReference type="EMBL" id="CAF1674280.1"/>
    </source>
</evidence>
<proteinExistence type="predicted"/>
<dbReference type="AlphaFoldDB" id="A0A816GG40"/>
<reference evidence="2" key="1">
    <citation type="submission" date="2021-02" db="EMBL/GenBank/DDBJ databases">
        <authorList>
            <person name="Nowell W R."/>
        </authorList>
    </citation>
    <scope>NUCLEOTIDE SEQUENCE</scope>
</reference>
<dbReference type="Proteomes" id="UP000663870">
    <property type="component" value="Unassembled WGS sequence"/>
</dbReference>
<organism evidence="2 3">
    <name type="scientific">Rotaria sordida</name>
    <dbReference type="NCBI Taxonomy" id="392033"/>
    <lineage>
        <taxon>Eukaryota</taxon>
        <taxon>Metazoa</taxon>
        <taxon>Spiralia</taxon>
        <taxon>Gnathifera</taxon>
        <taxon>Rotifera</taxon>
        <taxon>Eurotatoria</taxon>
        <taxon>Bdelloidea</taxon>
        <taxon>Philodinida</taxon>
        <taxon>Philodinidae</taxon>
        <taxon>Rotaria</taxon>
    </lineage>
</organism>
<feature type="non-terminal residue" evidence="2">
    <location>
        <position position="1"/>
    </location>
</feature>
<evidence type="ECO:0000313" key="1">
    <source>
        <dbReference type="EMBL" id="CAF1553527.1"/>
    </source>
</evidence>
<dbReference type="EMBL" id="CAJNOH010014250">
    <property type="protein sequence ID" value="CAF1553527.1"/>
    <property type="molecule type" value="Genomic_DNA"/>
</dbReference>
<protein>
    <submittedName>
        <fullName evidence="2">Uncharacterized protein</fullName>
    </submittedName>
</protein>
<name>A0A816GG40_9BILA</name>
<accession>A0A816GG40</accession>